<evidence type="ECO:0000313" key="2">
    <source>
        <dbReference type="Proteomes" id="UP000631114"/>
    </source>
</evidence>
<gene>
    <name evidence="1" type="ORF">IFM89_030349</name>
</gene>
<dbReference type="EMBL" id="JADFTS010000003">
    <property type="protein sequence ID" value="KAF9616582.1"/>
    <property type="molecule type" value="Genomic_DNA"/>
</dbReference>
<dbReference type="InterPro" id="IPR027417">
    <property type="entry name" value="P-loop_NTPase"/>
</dbReference>
<dbReference type="OrthoDB" id="408954at2759"/>
<accession>A0A835M4Y3</accession>
<sequence length="196" mass="21330">MVMQSITVENILRGKELNVIQHLALTKFEKDNNIVQEAIALESEETLAPDVLANESEVVQKVMPCMKSGIIGRTGSGKTTLIQTVFCLVEPIAAGQIRLIKGVRYGSLSVHAIFDTGKVMLCTTNLGDAMWILAATLSYMLESQKKHINSLIEKAIHDTALKGTKVITLDLLNQGEDLNKNGWTSSSWPGADSCVC</sequence>
<organism evidence="1 2">
    <name type="scientific">Coptis chinensis</name>
    <dbReference type="NCBI Taxonomy" id="261450"/>
    <lineage>
        <taxon>Eukaryota</taxon>
        <taxon>Viridiplantae</taxon>
        <taxon>Streptophyta</taxon>
        <taxon>Embryophyta</taxon>
        <taxon>Tracheophyta</taxon>
        <taxon>Spermatophyta</taxon>
        <taxon>Magnoliopsida</taxon>
        <taxon>Ranunculales</taxon>
        <taxon>Ranunculaceae</taxon>
        <taxon>Coptidoideae</taxon>
        <taxon>Coptis</taxon>
    </lineage>
</organism>
<protein>
    <recommendedName>
        <fullName evidence="3">ABC transporter domain-containing protein</fullName>
    </recommendedName>
</protein>
<dbReference type="Proteomes" id="UP000631114">
    <property type="component" value="Unassembled WGS sequence"/>
</dbReference>
<evidence type="ECO:0008006" key="3">
    <source>
        <dbReference type="Google" id="ProtNLM"/>
    </source>
</evidence>
<evidence type="ECO:0000313" key="1">
    <source>
        <dbReference type="EMBL" id="KAF9616582.1"/>
    </source>
</evidence>
<dbReference type="AlphaFoldDB" id="A0A835M4Y3"/>
<keyword evidence="2" id="KW-1185">Reference proteome</keyword>
<comment type="caution">
    <text evidence="1">The sequence shown here is derived from an EMBL/GenBank/DDBJ whole genome shotgun (WGS) entry which is preliminary data.</text>
</comment>
<dbReference type="Gene3D" id="3.40.50.300">
    <property type="entry name" value="P-loop containing nucleotide triphosphate hydrolases"/>
    <property type="match status" value="1"/>
</dbReference>
<proteinExistence type="predicted"/>
<reference evidence="1 2" key="1">
    <citation type="submission" date="2020-10" db="EMBL/GenBank/DDBJ databases">
        <title>The Coptis chinensis genome and diversification of protoberbering-type alkaloids.</title>
        <authorList>
            <person name="Wang B."/>
            <person name="Shu S."/>
            <person name="Song C."/>
            <person name="Liu Y."/>
        </authorList>
    </citation>
    <scope>NUCLEOTIDE SEQUENCE [LARGE SCALE GENOMIC DNA]</scope>
    <source>
        <strain evidence="1">HL-2020</strain>
        <tissue evidence="1">Leaf</tissue>
    </source>
</reference>
<dbReference type="SUPFAM" id="SSF52540">
    <property type="entry name" value="P-loop containing nucleoside triphosphate hydrolases"/>
    <property type="match status" value="1"/>
</dbReference>
<name>A0A835M4Y3_9MAGN</name>